<sequence length="260" mass="29383">MGSNVADIQGPGLLFVNSKITRPGLIDEDAFFKWYDDDHIVEILQTSGIQSAFRFKDVTGSDADRPFLAMYPMKDIAFTQTKEFRNISVHSEMLPHGGPVYDIADFDTRYYNLVQVIDPTKKGRGSVKSVVVAQYSLDVADDEFKSWLERRLFEGLAGTSGHLRTTMYKLVYARSNAQSRALKGLSTTNETSERPPLWLVVHEFESADVNPEWLERLTSYVYGPLAYDLGIKVRPSAQKHGVFRLVKTRGQGDFFHGVDM</sequence>
<dbReference type="RefSeq" id="XP_038746578.1">
    <property type="nucleotide sequence ID" value="XM_038888102.1"/>
</dbReference>
<reference evidence="1" key="2">
    <citation type="submission" date="2020-11" db="EMBL/GenBank/DDBJ databases">
        <title>Whole genome sequencing of Colletotrichum sp.</title>
        <authorList>
            <person name="Li H."/>
        </authorList>
    </citation>
    <scope>NUCLEOTIDE SEQUENCE</scope>
    <source>
        <strain evidence="1">CkLH20</strain>
    </source>
</reference>
<dbReference type="OrthoDB" id="2851338at2759"/>
<evidence type="ECO:0000313" key="2">
    <source>
        <dbReference type="Proteomes" id="UP000781932"/>
    </source>
</evidence>
<proteinExistence type="predicted"/>
<protein>
    <submittedName>
        <fullName evidence="1">Alpha/beta hydrolase</fullName>
    </submittedName>
</protein>
<dbReference type="GeneID" id="62161176"/>
<dbReference type="Proteomes" id="UP000781932">
    <property type="component" value="Unassembled WGS sequence"/>
</dbReference>
<comment type="caution">
    <text evidence="1">The sequence shown here is derived from an EMBL/GenBank/DDBJ whole genome shotgun (WGS) entry which is preliminary data.</text>
</comment>
<keyword evidence="1" id="KW-0378">Hydrolase</keyword>
<organism evidence="1 2">
    <name type="scientific">Colletotrichum karsti</name>
    <dbReference type="NCBI Taxonomy" id="1095194"/>
    <lineage>
        <taxon>Eukaryota</taxon>
        <taxon>Fungi</taxon>
        <taxon>Dikarya</taxon>
        <taxon>Ascomycota</taxon>
        <taxon>Pezizomycotina</taxon>
        <taxon>Sordariomycetes</taxon>
        <taxon>Hypocreomycetidae</taxon>
        <taxon>Glomerellales</taxon>
        <taxon>Glomerellaceae</taxon>
        <taxon>Colletotrichum</taxon>
        <taxon>Colletotrichum boninense species complex</taxon>
    </lineage>
</organism>
<dbReference type="EMBL" id="JAATWM020000015">
    <property type="protein sequence ID" value="KAF9877117.1"/>
    <property type="molecule type" value="Genomic_DNA"/>
</dbReference>
<name>A0A9P6I7D7_9PEZI</name>
<dbReference type="AlphaFoldDB" id="A0A9P6I7D7"/>
<dbReference type="GO" id="GO:0016787">
    <property type="term" value="F:hydrolase activity"/>
    <property type="evidence" value="ECO:0007669"/>
    <property type="project" value="UniProtKB-KW"/>
</dbReference>
<accession>A0A9P6I7D7</accession>
<keyword evidence="2" id="KW-1185">Reference proteome</keyword>
<gene>
    <name evidence="1" type="ORF">CkaCkLH20_05383</name>
</gene>
<reference evidence="1" key="1">
    <citation type="submission" date="2020-03" db="EMBL/GenBank/DDBJ databases">
        <authorList>
            <person name="He L."/>
        </authorList>
    </citation>
    <scope>NUCLEOTIDE SEQUENCE</scope>
    <source>
        <strain evidence="1">CkLH20</strain>
    </source>
</reference>
<evidence type="ECO:0000313" key="1">
    <source>
        <dbReference type="EMBL" id="KAF9877117.1"/>
    </source>
</evidence>